<keyword evidence="2" id="KW-1185">Reference proteome</keyword>
<organism evidence="1 2">
    <name type="scientific">Eumeta variegata</name>
    <name type="common">Bagworm moth</name>
    <name type="synonym">Eumeta japonica</name>
    <dbReference type="NCBI Taxonomy" id="151549"/>
    <lineage>
        <taxon>Eukaryota</taxon>
        <taxon>Metazoa</taxon>
        <taxon>Ecdysozoa</taxon>
        <taxon>Arthropoda</taxon>
        <taxon>Hexapoda</taxon>
        <taxon>Insecta</taxon>
        <taxon>Pterygota</taxon>
        <taxon>Neoptera</taxon>
        <taxon>Endopterygota</taxon>
        <taxon>Lepidoptera</taxon>
        <taxon>Glossata</taxon>
        <taxon>Ditrysia</taxon>
        <taxon>Tineoidea</taxon>
        <taxon>Psychidae</taxon>
        <taxon>Oiketicinae</taxon>
        <taxon>Eumeta</taxon>
    </lineage>
</organism>
<reference evidence="1 2" key="1">
    <citation type="journal article" date="2019" name="Commun. Biol.">
        <title>The bagworm genome reveals a unique fibroin gene that provides high tensile strength.</title>
        <authorList>
            <person name="Kono N."/>
            <person name="Nakamura H."/>
            <person name="Ohtoshi R."/>
            <person name="Tomita M."/>
            <person name="Numata K."/>
            <person name="Arakawa K."/>
        </authorList>
    </citation>
    <scope>NUCLEOTIDE SEQUENCE [LARGE SCALE GENOMIC DNA]</scope>
</reference>
<proteinExistence type="predicted"/>
<dbReference type="AlphaFoldDB" id="A0A4C1UN06"/>
<evidence type="ECO:0000313" key="2">
    <source>
        <dbReference type="Proteomes" id="UP000299102"/>
    </source>
</evidence>
<comment type="caution">
    <text evidence="1">The sequence shown here is derived from an EMBL/GenBank/DDBJ whole genome shotgun (WGS) entry which is preliminary data.</text>
</comment>
<dbReference type="Proteomes" id="UP000299102">
    <property type="component" value="Unassembled WGS sequence"/>
</dbReference>
<gene>
    <name evidence="1" type="ORF">EVAR_18755_1</name>
</gene>
<protein>
    <submittedName>
        <fullName evidence="1">Uncharacterized protein</fullName>
    </submittedName>
</protein>
<name>A0A4C1UN06_EUMVA</name>
<evidence type="ECO:0000313" key="1">
    <source>
        <dbReference type="EMBL" id="GBP27560.1"/>
    </source>
</evidence>
<accession>A0A4C1UN06</accession>
<dbReference type="EMBL" id="BGZK01000195">
    <property type="protein sequence ID" value="GBP27560.1"/>
    <property type="molecule type" value="Genomic_DNA"/>
</dbReference>
<sequence>MSVTWKPDAIGFEPDHERYIPNAFLTKPLASCPGDHAKPSTAIIAIAIRESSAERARVASSSSCNRKDRDRLRITSETSEGVLRYAANYSLNVLYYLLEVRVHLILPMRFRRSESSSKSLKEWRKSAGAPAQPSHSI</sequence>